<organism evidence="1">
    <name type="scientific">Fusarium oxysporum Fo47</name>
    <dbReference type="NCBI Taxonomy" id="660027"/>
    <lineage>
        <taxon>Eukaryota</taxon>
        <taxon>Fungi</taxon>
        <taxon>Dikarya</taxon>
        <taxon>Ascomycota</taxon>
        <taxon>Pezizomycotina</taxon>
        <taxon>Sordariomycetes</taxon>
        <taxon>Hypocreomycetidae</taxon>
        <taxon>Hypocreales</taxon>
        <taxon>Nectriaceae</taxon>
        <taxon>Fusarium</taxon>
        <taxon>Fusarium oxysporum species complex</taxon>
    </lineage>
</organism>
<sequence length="33" mass="3732">MAYIMFKWPPGPGRQLKQFAEFAADLSTPYRGG</sequence>
<dbReference type="HOGENOM" id="CLU_3384781_0_0_1"/>
<gene>
    <name evidence="1" type="ORF">FOZG_16544</name>
</gene>
<reference evidence="1" key="2">
    <citation type="submission" date="2012-06" db="EMBL/GenBank/DDBJ databases">
        <title>Annotation of the Genome Sequence of Fusarium oxysporum Fo47.</title>
        <authorList>
            <consortium name="The Broad Institute Genomics Platform"/>
            <person name="Ma L.-J."/>
            <person name="Corby-Kistler H."/>
            <person name="Broz K."/>
            <person name="Gale L.R."/>
            <person name="Jonkers W."/>
            <person name="O'Donnell K."/>
            <person name="Ploetz R."/>
            <person name="Steinberg C."/>
            <person name="Schwartz D.C."/>
            <person name="VanEtten H."/>
            <person name="Zhou S."/>
            <person name="Young S.K."/>
            <person name="Zeng Q."/>
            <person name="Gargeya S."/>
            <person name="Fitzgerald M."/>
            <person name="Abouelleil A."/>
            <person name="Alvarado L."/>
            <person name="Chapman S.B."/>
            <person name="Gainer-Dewar J."/>
            <person name="Goldberg J."/>
            <person name="Griggs A."/>
            <person name="Gujja S."/>
            <person name="Hansen M."/>
            <person name="Howarth C."/>
            <person name="Imamovic A."/>
            <person name="Ireland A."/>
            <person name="Larimer J."/>
            <person name="McCowan C."/>
            <person name="Murphy C."/>
            <person name="Pearson M."/>
            <person name="Poon T.W."/>
            <person name="Priest M."/>
            <person name="Roberts A."/>
            <person name="Saif S."/>
            <person name="Shea T."/>
            <person name="Sykes S."/>
            <person name="Wortman J."/>
            <person name="Nusbaum C."/>
            <person name="Birren B."/>
        </authorList>
    </citation>
    <scope>NUCLEOTIDE SEQUENCE</scope>
    <source>
        <strain evidence="1">Fo47</strain>
    </source>
</reference>
<dbReference type="Proteomes" id="UP000030766">
    <property type="component" value="Unassembled WGS sequence"/>
</dbReference>
<name>W9JC71_FUSOX</name>
<accession>W9JC71</accession>
<reference evidence="1" key="1">
    <citation type="submission" date="2011-06" db="EMBL/GenBank/DDBJ databases">
        <title>The Genome Sequence of Fusarium oxysporum Fo47.</title>
        <authorList>
            <consortium name="The Broad Institute Genome Sequencing Platform"/>
            <person name="Ma L.-J."/>
            <person name="Gale L.R."/>
            <person name="Schwartz D.C."/>
            <person name="Zhou S."/>
            <person name="Corby-Kistler H."/>
            <person name="Young S.K."/>
            <person name="Zeng Q."/>
            <person name="Gargeya S."/>
            <person name="Fitzgerald M."/>
            <person name="Haas B."/>
            <person name="Abouelleil A."/>
            <person name="Alvarado L."/>
            <person name="Arachchi H.M."/>
            <person name="Berlin A."/>
            <person name="Brown A."/>
            <person name="Chapman S.B."/>
            <person name="Chen Z."/>
            <person name="Dunbar C."/>
            <person name="Freedman E."/>
            <person name="Gearin G."/>
            <person name="Gellesch M."/>
            <person name="Goldberg J."/>
            <person name="Griggs A."/>
            <person name="Gujja S."/>
            <person name="Heiman D."/>
            <person name="Howarth C."/>
            <person name="Larson L."/>
            <person name="Lui A."/>
            <person name="MacDonald P.J.P."/>
            <person name="Mehta T."/>
            <person name="Montmayeur A."/>
            <person name="Murphy C."/>
            <person name="Neiman D."/>
            <person name="Pearson M."/>
            <person name="Priest M."/>
            <person name="Roberts A."/>
            <person name="Saif S."/>
            <person name="Shea T."/>
            <person name="Shenoy N."/>
            <person name="Sisk P."/>
            <person name="Stolte C."/>
            <person name="Sykes S."/>
            <person name="Wortman J."/>
            <person name="Nusbaum C."/>
            <person name="Birren B."/>
        </authorList>
    </citation>
    <scope>NUCLEOTIDE SEQUENCE [LARGE SCALE GENOMIC DNA]</scope>
    <source>
        <strain evidence="1">Fo47</strain>
    </source>
</reference>
<dbReference type="EMBL" id="JH717911">
    <property type="protein sequence ID" value="EWZ29657.1"/>
    <property type="molecule type" value="Genomic_DNA"/>
</dbReference>
<proteinExistence type="predicted"/>
<dbReference type="AlphaFoldDB" id="W9JC71"/>
<dbReference type="VEuPathDB" id="FungiDB:FOZG_16544"/>
<protein>
    <submittedName>
        <fullName evidence="1">Uncharacterized protein</fullName>
    </submittedName>
</protein>
<evidence type="ECO:0000313" key="1">
    <source>
        <dbReference type="EMBL" id="EWZ29657.1"/>
    </source>
</evidence>